<comment type="caution">
    <text evidence="2">The sequence shown here is derived from an EMBL/GenBank/DDBJ whole genome shotgun (WGS) entry which is preliminary data.</text>
</comment>
<keyword evidence="1" id="KW-0812">Transmembrane</keyword>
<organism evidence="2 3">
    <name type="scientific">Lacrimispora algidixylanolytica</name>
    <dbReference type="NCBI Taxonomy" id="94868"/>
    <lineage>
        <taxon>Bacteria</taxon>
        <taxon>Bacillati</taxon>
        <taxon>Bacillota</taxon>
        <taxon>Clostridia</taxon>
        <taxon>Lachnospirales</taxon>
        <taxon>Lachnospiraceae</taxon>
        <taxon>Lacrimispora</taxon>
    </lineage>
</organism>
<protein>
    <submittedName>
        <fullName evidence="2">Uncharacterized protein</fullName>
    </submittedName>
</protein>
<dbReference type="Proteomes" id="UP000284277">
    <property type="component" value="Unassembled WGS sequence"/>
</dbReference>
<proteinExistence type="predicted"/>
<evidence type="ECO:0000313" key="3">
    <source>
        <dbReference type="Proteomes" id="UP000284277"/>
    </source>
</evidence>
<dbReference type="EMBL" id="MCIA01000007">
    <property type="protein sequence ID" value="RKD33381.1"/>
    <property type="molecule type" value="Genomic_DNA"/>
</dbReference>
<name>A0A419T7C9_9FIRM</name>
<gene>
    <name evidence="2" type="ORF">BET01_15315</name>
</gene>
<dbReference type="AlphaFoldDB" id="A0A419T7C9"/>
<feature type="transmembrane region" description="Helical" evidence="1">
    <location>
        <begin position="97"/>
        <end position="124"/>
    </location>
</feature>
<evidence type="ECO:0000313" key="2">
    <source>
        <dbReference type="EMBL" id="RKD33381.1"/>
    </source>
</evidence>
<feature type="transmembrane region" description="Helical" evidence="1">
    <location>
        <begin position="136"/>
        <end position="156"/>
    </location>
</feature>
<dbReference type="RefSeq" id="WP_120195976.1">
    <property type="nucleotide sequence ID" value="NZ_MCIA01000007.1"/>
</dbReference>
<keyword evidence="1" id="KW-0472">Membrane</keyword>
<evidence type="ECO:0000256" key="1">
    <source>
        <dbReference type="SAM" id="Phobius"/>
    </source>
</evidence>
<keyword evidence="1" id="KW-1133">Transmembrane helix</keyword>
<dbReference type="OrthoDB" id="2040460at2"/>
<reference evidence="2 3" key="1">
    <citation type="submission" date="2016-08" db="EMBL/GenBank/DDBJ databases">
        <title>A new outlook on sporulation: Clostridium algidixylanolyticum.</title>
        <authorList>
            <person name="Poppleton D.I."/>
            <person name="Gribaldo S."/>
        </authorList>
    </citation>
    <scope>NUCLEOTIDE SEQUENCE [LARGE SCALE GENOMIC DNA]</scope>
    <source>
        <strain evidence="2 3">SPL73</strain>
    </source>
</reference>
<accession>A0A419T7C9</accession>
<keyword evidence="3" id="KW-1185">Reference proteome</keyword>
<sequence>MKYNWNVMIDGKEHEIVFTPGLIKGKRLVDGVVTLVQNTNWFIRLFDDAFEVDGKMLHLTAIGNKIDLAVDGVYVNSKKPYTPIKTVPNWINILSGILLLTGMVFGGLIGLFIGAVFGICMIVYSVSPKTVNPKPLCIGLASVAIVLQVLFFFMSLNLSS</sequence>